<evidence type="ECO:0000256" key="1">
    <source>
        <dbReference type="SAM" id="MobiDB-lite"/>
    </source>
</evidence>
<dbReference type="Proteomes" id="UP000784294">
    <property type="component" value="Unassembled WGS sequence"/>
</dbReference>
<dbReference type="AlphaFoldDB" id="A0A3S5B116"/>
<dbReference type="EMBL" id="CAAALY010008146">
    <property type="protein sequence ID" value="VEL10137.1"/>
    <property type="molecule type" value="Genomic_DNA"/>
</dbReference>
<evidence type="ECO:0000313" key="2">
    <source>
        <dbReference type="EMBL" id="VEL10137.1"/>
    </source>
</evidence>
<comment type="caution">
    <text evidence="2">The sequence shown here is derived from an EMBL/GenBank/DDBJ whole genome shotgun (WGS) entry which is preliminary data.</text>
</comment>
<feature type="compositionally biased region" description="Polar residues" evidence="1">
    <location>
        <begin position="36"/>
        <end position="46"/>
    </location>
</feature>
<sequence length="137" mass="14744">MLGWVSSAHLPLHNSVQSALTGNSEGEADLRGRGLNPTSHKSTESSIAWPSGFELTSFRHNPTHLAPSNRPGALKLQALSRREPMPGCNMRSVAHLRAIHPFCSSLPTCPSMHARVYVPCLDGPAGMLTCGHALLWT</sequence>
<gene>
    <name evidence="2" type="ORF">PXEA_LOCUS3577</name>
</gene>
<evidence type="ECO:0000313" key="3">
    <source>
        <dbReference type="Proteomes" id="UP000784294"/>
    </source>
</evidence>
<protein>
    <submittedName>
        <fullName evidence="2">Uncharacterized protein</fullName>
    </submittedName>
</protein>
<proteinExistence type="predicted"/>
<reference evidence="2" key="1">
    <citation type="submission" date="2018-11" db="EMBL/GenBank/DDBJ databases">
        <authorList>
            <consortium name="Pathogen Informatics"/>
        </authorList>
    </citation>
    <scope>NUCLEOTIDE SEQUENCE</scope>
</reference>
<feature type="region of interest" description="Disordered" evidence="1">
    <location>
        <begin position="20"/>
        <end position="46"/>
    </location>
</feature>
<accession>A0A3S5B116</accession>
<name>A0A3S5B116_9PLAT</name>
<organism evidence="2 3">
    <name type="scientific">Protopolystoma xenopodis</name>
    <dbReference type="NCBI Taxonomy" id="117903"/>
    <lineage>
        <taxon>Eukaryota</taxon>
        <taxon>Metazoa</taxon>
        <taxon>Spiralia</taxon>
        <taxon>Lophotrochozoa</taxon>
        <taxon>Platyhelminthes</taxon>
        <taxon>Monogenea</taxon>
        <taxon>Polyopisthocotylea</taxon>
        <taxon>Polystomatidea</taxon>
        <taxon>Polystomatidae</taxon>
        <taxon>Protopolystoma</taxon>
    </lineage>
</organism>
<keyword evidence="3" id="KW-1185">Reference proteome</keyword>